<feature type="transmembrane region" description="Helical" evidence="7">
    <location>
        <begin position="238"/>
        <end position="259"/>
    </location>
</feature>
<dbReference type="GO" id="GO:0034506">
    <property type="term" value="C:chromosome, centromeric core domain"/>
    <property type="evidence" value="ECO:0007669"/>
    <property type="project" value="TreeGrafter"/>
</dbReference>
<dbReference type="OrthoDB" id="5966927at2759"/>
<dbReference type="GO" id="GO:0034992">
    <property type="term" value="C:microtubule organizing center attachment site"/>
    <property type="evidence" value="ECO:0007669"/>
    <property type="project" value="TreeGrafter"/>
</dbReference>
<dbReference type="Pfam" id="PF09779">
    <property type="entry name" value="Ima1_N"/>
    <property type="match status" value="1"/>
</dbReference>
<dbReference type="AlphaFoldDB" id="A0A8H7PQ34"/>
<evidence type="ECO:0000256" key="2">
    <source>
        <dbReference type="ARBA" id="ARBA00022692"/>
    </source>
</evidence>
<feature type="compositionally biased region" description="Acidic residues" evidence="6">
    <location>
        <begin position="411"/>
        <end position="421"/>
    </location>
</feature>
<keyword evidence="4 7" id="KW-0472">Membrane</keyword>
<sequence length="547" mass="62529">MVLGSLTTLVVKVAAATVIFLLGAFFGLLLLKLYDALYPPIQVTCWYCNEQSTLKARGVETESRWYCRKCENLNVRDENGDIVDEFPEMYSAKANRPVLPRRDLSQHFQSDVLCDDCVRKQQIIYNEASHYVKDESDPDYKLSLQVANWQREDLEEQYPLCGDCAQKVEQVLREKNIPASRKTEEEDNSWIDLIPDPEPVRLAQKPSHMEPGNDTKLLRQKWTCTISSTFGISQRDRMGILAVLDCVLFGVGILDGLGTIDAKMIAQRIVLIFRLITPLLIVSSTDYLHIKWIGMTTLPISIVLLAYSMLKLRISFIERPARAITGRSATKSKLLVRETSELQRTKPAWQPMKLARQLREAVVRYVPAIEFYGLNGFGWSDDIFEPNPPPNDEFVRKNARVLMEEFKDVEYATDSDDDSGSDDNITSTLSWRPQPTRQRKRRNHIRPHPLTTKSEAVTIKQTSPPPTVMRHKSKRRLPLNNIDSDEEDEKDANASDSDDDLGRSFVPWRPHKAKIEKPQKKGLFERMQVRGSSAPPRPKGYSSQMAF</sequence>
<accession>A0A8H7PQ34</accession>
<evidence type="ECO:0000256" key="7">
    <source>
        <dbReference type="SAM" id="Phobius"/>
    </source>
</evidence>
<evidence type="ECO:0000313" key="9">
    <source>
        <dbReference type="EMBL" id="KAG2178127.1"/>
    </source>
</evidence>
<feature type="compositionally biased region" description="Polar residues" evidence="6">
    <location>
        <begin position="424"/>
        <end position="436"/>
    </location>
</feature>
<evidence type="ECO:0000256" key="4">
    <source>
        <dbReference type="ARBA" id="ARBA00023136"/>
    </source>
</evidence>
<keyword evidence="3 7" id="KW-1133">Transmembrane helix</keyword>
<gene>
    <name evidence="9" type="ORF">INT43_003380</name>
</gene>
<comment type="subcellular location">
    <subcellularLocation>
        <location evidence="1">Nucleus inner membrane</location>
        <topology evidence="1">Multi-pass membrane protein</topology>
    </subcellularLocation>
</comment>
<keyword evidence="10" id="KW-1185">Reference proteome</keyword>
<evidence type="ECO:0000256" key="1">
    <source>
        <dbReference type="ARBA" id="ARBA00004473"/>
    </source>
</evidence>
<name>A0A8H7PQ34_MORIS</name>
<evidence type="ECO:0000256" key="3">
    <source>
        <dbReference type="ARBA" id="ARBA00022989"/>
    </source>
</evidence>
<feature type="compositionally biased region" description="Basic residues" evidence="6">
    <location>
        <begin position="437"/>
        <end position="447"/>
    </location>
</feature>
<dbReference type="InterPro" id="IPR042321">
    <property type="entry name" value="Ima1"/>
</dbReference>
<keyword evidence="5" id="KW-0539">Nucleus</keyword>
<dbReference type="GO" id="GO:0044732">
    <property type="term" value="C:mitotic spindle pole body"/>
    <property type="evidence" value="ECO:0007669"/>
    <property type="project" value="TreeGrafter"/>
</dbReference>
<organism evidence="9 10">
    <name type="scientific">Mortierella isabellina</name>
    <name type="common">Filamentous fungus</name>
    <name type="synonym">Umbelopsis isabellina</name>
    <dbReference type="NCBI Taxonomy" id="91625"/>
    <lineage>
        <taxon>Eukaryota</taxon>
        <taxon>Fungi</taxon>
        <taxon>Fungi incertae sedis</taxon>
        <taxon>Mucoromycota</taxon>
        <taxon>Mucoromycotina</taxon>
        <taxon>Umbelopsidomycetes</taxon>
        <taxon>Umbelopsidales</taxon>
        <taxon>Umbelopsidaceae</taxon>
        <taxon>Umbelopsis</taxon>
    </lineage>
</organism>
<feature type="domain" description="Ima1 N-terminal" evidence="8">
    <location>
        <begin position="43"/>
        <end position="168"/>
    </location>
</feature>
<evidence type="ECO:0000313" key="10">
    <source>
        <dbReference type="Proteomes" id="UP000654370"/>
    </source>
</evidence>
<reference evidence="9" key="1">
    <citation type="submission" date="2020-12" db="EMBL/GenBank/DDBJ databases">
        <title>Metabolic potential, ecology and presence of endohyphal bacteria is reflected in genomic diversity of Mucoromycotina.</title>
        <authorList>
            <person name="Muszewska A."/>
            <person name="Okrasinska A."/>
            <person name="Steczkiewicz K."/>
            <person name="Drgas O."/>
            <person name="Orlowska M."/>
            <person name="Perlinska-Lenart U."/>
            <person name="Aleksandrzak-Piekarczyk T."/>
            <person name="Szatraj K."/>
            <person name="Zielenkiewicz U."/>
            <person name="Pilsyk S."/>
            <person name="Malc E."/>
            <person name="Mieczkowski P."/>
            <person name="Kruszewska J.S."/>
            <person name="Biernat P."/>
            <person name="Pawlowska J."/>
        </authorList>
    </citation>
    <scope>NUCLEOTIDE SEQUENCE</scope>
    <source>
        <strain evidence="9">WA0000067209</strain>
    </source>
</reference>
<feature type="compositionally biased region" description="Basic and acidic residues" evidence="6">
    <location>
        <begin position="513"/>
        <end position="528"/>
    </location>
</feature>
<evidence type="ECO:0000259" key="8">
    <source>
        <dbReference type="Pfam" id="PF09779"/>
    </source>
</evidence>
<keyword evidence="2 7" id="KW-0812">Transmembrane</keyword>
<proteinExistence type="predicted"/>
<dbReference type="GO" id="GO:0005637">
    <property type="term" value="C:nuclear inner membrane"/>
    <property type="evidence" value="ECO:0007669"/>
    <property type="project" value="UniProtKB-SubCell"/>
</dbReference>
<comment type="caution">
    <text evidence="9">The sequence shown here is derived from an EMBL/GenBank/DDBJ whole genome shotgun (WGS) entry which is preliminary data.</text>
</comment>
<evidence type="ECO:0000256" key="6">
    <source>
        <dbReference type="SAM" id="MobiDB-lite"/>
    </source>
</evidence>
<dbReference type="Proteomes" id="UP000654370">
    <property type="component" value="Unassembled WGS sequence"/>
</dbReference>
<dbReference type="EMBL" id="JAEPQZ010000008">
    <property type="protein sequence ID" value="KAG2178127.1"/>
    <property type="molecule type" value="Genomic_DNA"/>
</dbReference>
<dbReference type="GO" id="GO:0071765">
    <property type="term" value="P:nuclear inner membrane organization"/>
    <property type="evidence" value="ECO:0007669"/>
    <property type="project" value="InterPro"/>
</dbReference>
<protein>
    <recommendedName>
        <fullName evidence="8">Ima1 N-terminal domain-containing protein</fullName>
    </recommendedName>
</protein>
<feature type="transmembrane region" description="Helical" evidence="7">
    <location>
        <begin position="265"/>
        <end position="283"/>
    </location>
</feature>
<dbReference type="PANTHER" id="PTHR28538">
    <property type="entry name" value="INTEGRAL INNER NUCLEAR MEMBRANE PROTEIN IMA1"/>
    <property type="match status" value="1"/>
</dbReference>
<feature type="transmembrane region" description="Helical" evidence="7">
    <location>
        <begin position="290"/>
        <end position="310"/>
    </location>
</feature>
<dbReference type="PANTHER" id="PTHR28538:SF1">
    <property type="entry name" value="INTEGRAL INNER NUCLEAR MEMBRANE PROTEIN IMA1"/>
    <property type="match status" value="1"/>
</dbReference>
<evidence type="ECO:0000256" key="5">
    <source>
        <dbReference type="ARBA" id="ARBA00023242"/>
    </source>
</evidence>
<dbReference type="InterPro" id="IPR018617">
    <property type="entry name" value="Ima1_N"/>
</dbReference>
<feature type="region of interest" description="Disordered" evidence="6">
    <location>
        <begin position="411"/>
        <end position="547"/>
    </location>
</feature>
<feature type="compositionally biased region" description="Polar residues" evidence="6">
    <location>
        <begin position="451"/>
        <end position="462"/>
    </location>
</feature>
<feature type="transmembrane region" description="Helical" evidence="7">
    <location>
        <begin position="6"/>
        <end position="31"/>
    </location>
</feature>